<dbReference type="AlphaFoldDB" id="A0A9Y2JPB8"/>
<feature type="transmembrane region" description="Helical" evidence="4">
    <location>
        <begin position="77"/>
        <end position="99"/>
    </location>
</feature>
<sequence>MSVESVAFAAAVIPLRGRARWLRPVVTALLVPVATAQVLVEGPRWQLVPAYVVAGVLVLAGLYRLLRPGRPMLRPTLRSAAIAGGLLGLAASTALPVLVPVFTFPEPTGPYGIGTITYHWVDQDRPEIFTADPADRREVMVQVWYPADRDDHAPRAAYVPDAGALDALARRGGLPPFVFSHLKDVRTNAIPAAPVAAAPRTFPLLLLATGLAGYRQYDTLGVEELVSHGYIVAGIDHPYSSAAVVFPDGQVADFDTRMTDRTFADAILPHIAEDTRFTLDRLSAVDRADPTGRLTGRLDLAHTGLFGLSLGGEITGMGCLRDTRFRACLSMDSWMPDPVVTAGLTQPTMFLTRDSDTMRQEGWRQSDIDRSLNTMRAVWDRLPADGYLIRIPGMYHADFGDAQLISPLLRPLGITGPLDGAKAHRIVNTYVLAFFDRYLRSLPAPLLDQPAPAHPDVLFEKHTPAR</sequence>
<evidence type="ECO:0008006" key="7">
    <source>
        <dbReference type="Google" id="ProtNLM"/>
    </source>
</evidence>
<reference evidence="5 6" key="1">
    <citation type="submission" date="2023-06" db="EMBL/GenBank/DDBJ databases">
        <authorList>
            <person name="Oyuntsetseg B."/>
            <person name="Kim S.B."/>
        </authorList>
    </citation>
    <scope>NUCLEOTIDE SEQUENCE [LARGE SCALE GENOMIC DNA]</scope>
    <source>
        <strain evidence="5 6">4-36</strain>
    </source>
</reference>
<dbReference type="PANTHER" id="PTHR10272:SF0">
    <property type="entry name" value="PLATELET-ACTIVATING FACTOR ACETYLHYDROLASE"/>
    <property type="match status" value="1"/>
</dbReference>
<dbReference type="KEGG" id="amog:QRX60_44500"/>
<evidence type="ECO:0000313" key="5">
    <source>
        <dbReference type="EMBL" id="WIY01029.1"/>
    </source>
</evidence>
<organism evidence="5 6">
    <name type="scientific">Amycolatopsis mongoliensis</name>
    <dbReference type="NCBI Taxonomy" id="715475"/>
    <lineage>
        <taxon>Bacteria</taxon>
        <taxon>Bacillati</taxon>
        <taxon>Actinomycetota</taxon>
        <taxon>Actinomycetes</taxon>
        <taxon>Pseudonocardiales</taxon>
        <taxon>Pseudonocardiaceae</taxon>
        <taxon>Amycolatopsis</taxon>
    </lineage>
</organism>
<name>A0A9Y2JPB8_9PSEU</name>
<dbReference type="PANTHER" id="PTHR10272">
    <property type="entry name" value="PLATELET-ACTIVATING FACTOR ACETYLHYDROLASE"/>
    <property type="match status" value="1"/>
</dbReference>
<evidence type="ECO:0000256" key="4">
    <source>
        <dbReference type="SAM" id="Phobius"/>
    </source>
</evidence>
<protein>
    <recommendedName>
        <fullName evidence="7">Carboxylic ester hydrolase</fullName>
    </recommendedName>
</protein>
<keyword evidence="1" id="KW-0378">Hydrolase</keyword>
<dbReference type="Gene3D" id="3.40.50.1820">
    <property type="entry name" value="alpha/beta hydrolase"/>
    <property type="match status" value="1"/>
</dbReference>
<evidence type="ECO:0000256" key="2">
    <source>
        <dbReference type="ARBA" id="ARBA00022963"/>
    </source>
</evidence>
<evidence type="ECO:0000256" key="1">
    <source>
        <dbReference type="ARBA" id="ARBA00022801"/>
    </source>
</evidence>
<dbReference type="Pfam" id="PF03403">
    <property type="entry name" value="PAF-AH_p_II"/>
    <property type="match status" value="2"/>
</dbReference>
<dbReference type="RefSeq" id="WP_285997490.1">
    <property type="nucleotide sequence ID" value="NZ_CP127295.1"/>
</dbReference>
<keyword evidence="6" id="KW-1185">Reference proteome</keyword>
<dbReference type="GO" id="GO:0003847">
    <property type="term" value="F:1-alkyl-2-acetylglycerophosphocholine esterase activity"/>
    <property type="evidence" value="ECO:0007669"/>
    <property type="project" value="TreeGrafter"/>
</dbReference>
<gene>
    <name evidence="5" type="ORF">QRX60_44500</name>
</gene>
<evidence type="ECO:0000256" key="3">
    <source>
        <dbReference type="ARBA" id="ARBA00023098"/>
    </source>
</evidence>
<keyword evidence="2" id="KW-0442">Lipid degradation</keyword>
<feature type="transmembrane region" description="Helical" evidence="4">
    <location>
        <begin position="21"/>
        <end position="40"/>
    </location>
</feature>
<dbReference type="InterPro" id="IPR029058">
    <property type="entry name" value="AB_hydrolase_fold"/>
</dbReference>
<dbReference type="EMBL" id="CP127295">
    <property type="protein sequence ID" value="WIY01029.1"/>
    <property type="molecule type" value="Genomic_DNA"/>
</dbReference>
<accession>A0A9Y2JPB8</accession>
<keyword evidence="3" id="KW-0443">Lipid metabolism</keyword>
<proteinExistence type="predicted"/>
<keyword evidence="4" id="KW-0812">Transmembrane</keyword>
<dbReference type="GO" id="GO:0016042">
    <property type="term" value="P:lipid catabolic process"/>
    <property type="evidence" value="ECO:0007669"/>
    <property type="project" value="UniProtKB-KW"/>
</dbReference>
<dbReference type="SUPFAM" id="SSF53474">
    <property type="entry name" value="alpha/beta-Hydrolases"/>
    <property type="match status" value="1"/>
</dbReference>
<feature type="transmembrane region" description="Helical" evidence="4">
    <location>
        <begin position="46"/>
        <end position="65"/>
    </location>
</feature>
<keyword evidence="4" id="KW-1133">Transmembrane helix</keyword>
<dbReference type="Proteomes" id="UP001239397">
    <property type="component" value="Chromosome"/>
</dbReference>
<evidence type="ECO:0000313" key="6">
    <source>
        <dbReference type="Proteomes" id="UP001239397"/>
    </source>
</evidence>
<keyword evidence="4" id="KW-0472">Membrane</keyword>